<dbReference type="InterPro" id="IPR035920">
    <property type="entry name" value="YhbY-like_sf"/>
</dbReference>
<dbReference type="Gene3D" id="3.30.110.60">
    <property type="entry name" value="YhbY-like"/>
    <property type="match status" value="1"/>
</dbReference>
<comment type="caution">
    <text evidence="4">The sequence shown here is derived from an EMBL/GenBank/DDBJ whole genome shotgun (WGS) entry which is preliminary data.</text>
</comment>
<dbReference type="InterPro" id="IPR001890">
    <property type="entry name" value="RNA-binding_CRM"/>
</dbReference>
<dbReference type="eggNOG" id="COG1534">
    <property type="taxonomic scope" value="Bacteria"/>
</dbReference>
<dbReference type="SMART" id="SM01103">
    <property type="entry name" value="CRS1_YhbY"/>
    <property type="match status" value="1"/>
</dbReference>
<proteinExistence type="predicted"/>
<keyword evidence="1 2" id="KW-0694">RNA-binding</keyword>
<evidence type="ECO:0000313" key="5">
    <source>
        <dbReference type="Proteomes" id="UP000023795"/>
    </source>
</evidence>
<dbReference type="OrthoDB" id="9797519at2"/>
<dbReference type="GO" id="GO:0003723">
    <property type="term" value="F:RNA binding"/>
    <property type="evidence" value="ECO:0007669"/>
    <property type="project" value="UniProtKB-UniRule"/>
</dbReference>
<dbReference type="InterPro" id="IPR051925">
    <property type="entry name" value="RNA-binding_domain"/>
</dbReference>
<name>L2FA77_9GAMM</name>
<sequence>MSNKTLNNAKIKFLKGIGHRLNPVVIIGGHGITDNVIEEVNRALNDHELIKVKIPQGSKAERDAINQAISEATGSTIITSIGRIVLLLRHNPDANPKLSNLVRFGD</sequence>
<dbReference type="PATRIC" id="fig|1230338.3.peg.988"/>
<dbReference type="RefSeq" id="WP_009767464.1">
    <property type="nucleotide sequence ID" value="NZ_ANIN01000001.1"/>
</dbReference>
<dbReference type="STRING" id="1230338.MOMA_04550"/>
<protein>
    <recommendedName>
        <fullName evidence="3">CRM domain-containing protein</fullName>
    </recommendedName>
</protein>
<accession>L2FA77</accession>
<dbReference type="PANTHER" id="PTHR40065:SF3">
    <property type="entry name" value="RNA-BINDING PROTEIN YHBY"/>
    <property type="match status" value="1"/>
</dbReference>
<evidence type="ECO:0000313" key="4">
    <source>
        <dbReference type="EMBL" id="ELA09646.1"/>
    </source>
</evidence>
<evidence type="ECO:0000256" key="2">
    <source>
        <dbReference type="PROSITE-ProRule" id="PRU00626"/>
    </source>
</evidence>
<evidence type="ECO:0000259" key="3">
    <source>
        <dbReference type="PROSITE" id="PS51295"/>
    </source>
</evidence>
<organism evidence="4 5">
    <name type="scientific">Moraxella macacae 0408225</name>
    <dbReference type="NCBI Taxonomy" id="1230338"/>
    <lineage>
        <taxon>Bacteria</taxon>
        <taxon>Pseudomonadati</taxon>
        <taxon>Pseudomonadota</taxon>
        <taxon>Gammaproteobacteria</taxon>
        <taxon>Moraxellales</taxon>
        <taxon>Moraxellaceae</taxon>
        <taxon>Moraxella</taxon>
    </lineage>
</organism>
<dbReference type="SUPFAM" id="SSF75471">
    <property type="entry name" value="YhbY-like"/>
    <property type="match status" value="1"/>
</dbReference>
<dbReference type="EMBL" id="ANIN01000001">
    <property type="protein sequence ID" value="ELA09646.1"/>
    <property type="molecule type" value="Genomic_DNA"/>
</dbReference>
<dbReference type="PANTHER" id="PTHR40065">
    <property type="entry name" value="RNA-BINDING PROTEIN YHBY"/>
    <property type="match status" value="1"/>
</dbReference>
<dbReference type="Proteomes" id="UP000023795">
    <property type="component" value="Unassembled WGS sequence"/>
</dbReference>
<gene>
    <name evidence="4" type="ORF">MOMA_04550</name>
</gene>
<dbReference type="Pfam" id="PF01985">
    <property type="entry name" value="CRS1_YhbY"/>
    <property type="match status" value="1"/>
</dbReference>
<dbReference type="AlphaFoldDB" id="L2FA77"/>
<dbReference type="PROSITE" id="PS51295">
    <property type="entry name" value="CRM"/>
    <property type="match status" value="1"/>
</dbReference>
<keyword evidence="5" id="KW-1185">Reference proteome</keyword>
<reference evidence="4 5" key="1">
    <citation type="journal article" date="2013" name="Genome Announc.">
        <title>Genome Sequence of Moraxella macacae 0408225, a Novel Bacterial Species Isolated from a Cynomolgus Macaque with Epistaxis.</title>
        <authorList>
            <person name="Ladner J.T."/>
            <person name="Whitehouse C.A."/>
            <person name="Koroleva G.I."/>
            <person name="Palacios G.F."/>
        </authorList>
    </citation>
    <scope>NUCLEOTIDE SEQUENCE [LARGE SCALE GENOMIC DNA]</scope>
    <source>
        <strain evidence="4 5">0408225</strain>
    </source>
</reference>
<evidence type="ECO:0000256" key="1">
    <source>
        <dbReference type="ARBA" id="ARBA00022884"/>
    </source>
</evidence>
<feature type="domain" description="CRM" evidence="3">
    <location>
        <begin position="4"/>
        <end position="100"/>
    </location>
</feature>